<dbReference type="Proteomes" id="UP001164819">
    <property type="component" value="Chromosome"/>
</dbReference>
<evidence type="ECO:0000256" key="4">
    <source>
        <dbReference type="ARBA" id="ARBA00023136"/>
    </source>
</evidence>
<dbReference type="CDD" id="cd07042">
    <property type="entry name" value="STAS_SulP_like_sulfate_transporter"/>
    <property type="match status" value="1"/>
</dbReference>
<evidence type="ECO:0000259" key="6">
    <source>
        <dbReference type="PROSITE" id="PS50801"/>
    </source>
</evidence>
<feature type="transmembrane region" description="Helical" evidence="5">
    <location>
        <begin position="388"/>
        <end position="416"/>
    </location>
</feature>
<keyword evidence="3 5" id="KW-1133">Transmembrane helix</keyword>
<dbReference type="InterPro" id="IPR036513">
    <property type="entry name" value="STAS_dom_sf"/>
</dbReference>
<feature type="transmembrane region" description="Helical" evidence="5">
    <location>
        <begin position="257"/>
        <end position="275"/>
    </location>
</feature>
<feature type="transmembrane region" description="Helical" evidence="5">
    <location>
        <begin position="178"/>
        <end position="198"/>
    </location>
</feature>
<organism evidence="7">
    <name type="scientific">Oxalobacter aliiformigenes</name>
    <dbReference type="NCBI Taxonomy" id="2946593"/>
    <lineage>
        <taxon>Bacteria</taxon>
        <taxon>Pseudomonadati</taxon>
        <taxon>Pseudomonadota</taxon>
        <taxon>Betaproteobacteria</taxon>
        <taxon>Burkholderiales</taxon>
        <taxon>Oxalobacteraceae</taxon>
        <taxon>Oxalobacter</taxon>
    </lineage>
</organism>
<dbReference type="GO" id="GO:0016020">
    <property type="term" value="C:membrane"/>
    <property type="evidence" value="ECO:0007669"/>
    <property type="project" value="UniProtKB-SubCell"/>
</dbReference>
<accession>A0A9E9LCV6</accession>
<gene>
    <name evidence="7" type="ORF">NB646_03500</name>
</gene>
<name>A0A9E9LCV6_9BURK</name>
<feature type="transmembrane region" description="Helical" evidence="5">
    <location>
        <begin position="99"/>
        <end position="121"/>
    </location>
</feature>
<evidence type="ECO:0000256" key="1">
    <source>
        <dbReference type="ARBA" id="ARBA00004141"/>
    </source>
</evidence>
<evidence type="ECO:0000313" key="7">
    <source>
        <dbReference type="EMBL" id="WAV91818.1"/>
    </source>
</evidence>
<dbReference type="PANTHER" id="PTHR11814">
    <property type="entry name" value="SULFATE TRANSPORTER"/>
    <property type="match status" value="1"/>
</dbReference>
<comment type="subcellular location">
    <subcellularLocation>
        <location evidence="1">Membrane</location>
        <topology evidence="1">Multi-pass membrane protein</topology>
    </subcellularLocation>
</comment>
<dbReference type="Pfam" id="PF00916">
    <property type="entry name" value="Sulfate_transp"/>
    <property type="match status" value="1"/>
</dbReference>
<dbReference type="Pfam" id="PF01740">
    <property type="entry name" value="STAS"/>
    <property type="match status" value="1"/>
</dbReference>
<dbReference type="AlphaFoldDB" id="A0A9E9LCV6"/>
<evidence type="ECO:0000256" key="5">
    <source>
        <dbReference type="SAM" id="Phobius"/>
    </source>
</evidence>
<reference evidence="7" key="1">
    <citation type="journal article" date="2022" name="Front. Microbiol.">
        <title>New perspectives on an old grouping: The genomic and phenotypic variability of Oxalobacter formigenes and the implications for calcium oxalate stone prevention.</title>
        <authorList>
            <person name="Chmiel J.A."/>
            <person name="Carr C."/>
            <person name="Stuivenberg G.A."/>
            <person name="Venema R."/>
            <person name="Chanyi R.M."/>
            <person name="Al K.F."/>
            <person name="Giguere D."/>
            <person name="Say H."/>
            <person name="Akouris P.P."/>
            <person name="Dominguez Romero S.A."/>
            <person name="Kwong A."/>
            <person name="Tai V."/>
            <person name="Koval S.F."/>
            <person name="Razvi H."/>
            <person name="Bjazevic J."/>
            <person name="Burton J.P."/>
        </authorList>
    </citation>
    <scope>NUCLEOTIDE SEQUENCE</scope>
    <source>
        <strain evidence="7">OxK</strain>
    </source>
</reference>
<sequence>MNLPAKKNDQNIYAKFAGKLNWQDAIAGLSIAGLLLPQALAYSGIGNLPAQAGIIGLFAGLLCYGLLGSSRFALVSPTSSSAVVLAATTMTMAEDNASLRLMLASGLVIMTGILFLLAAVTRMGNVTDFIAKPVLRGFTFGLAIVIIIKQSTAVLNISIQKENLFIFVLDVFRQFRSWNYNCLLTTAVALIFLALMEWLRRIKKGQFRNIPSGTLVIIFGILASKLLDLPAYGVPNVGSIDMNLNNPVIPELTYPEWTQLLEIGVALVFILYAESYGSIRSFAMKHHDTISPNRDLFALGISNLVSGIFQGMPVGAGYSATAANEAYGARTRLAGIFALIITLIIILTVLPYIEWIPIPVLAAIVISTMATTLTLSSFRLYFSWKIDRLLIVASVLAVLLLGVLQGLMIAIAINLLMMLRQNSKSTISVLGRLGQSHDFISLSVFPEAQPVSGILILRPDQSMFFANADRILLQARETVSSSPLPIHTVILSLEQTTDLDATSVEALRDFFADMQKEGKKLILARLKNPVHEILQFTLGNQFPEVSLSRLSVERAVRLAHIKENPNKNVYSLYK</sequence>
<feature type="domain" description="STAS" evidence="6">
    <location>
        <begin position="444"/>
        <end position="559"/>
    </location>
</feature>
<keyword evidence="2 5" id="KW-0812">Transmembrane</keyword>
<proteinExistence type="predicted"/>
<feature type="transmembrane region" description="Helical" evidence="5">
    <location>
        <begin position="333"/>
        <end position="353"/>
    </location>
</feature>
<feature type="transmembrane region" description="Helical" evidence="5">
    <location>
        <begin position="51"/>
        <end position="67"/>
    </location>
</feature>
<dbReference type="GO" id="GO:0055085">
    <property type="term" value="P:transmembrane transport"/>
    <property type="evidence" value="ECO:0007669"/>
    <property type="project" value="InterPro"/>
</dbReference>
<evidence type="ECO:0000256" key="2">
    <source>
        <dbReference type="ARBA" id="ARBA00022692"/>
    </source>
</evidence>
<dbReference type="EMBL" id="CP098251">
    <property type="protein sequence ID" value="WAV91818.1"/>
    <property type="molecule type" value="Genomic_DNA"/>
</dbReference>
<feature type="transmembrane region" description="Helical" evidence="5">
    <location>
        <begin position="133"/>
        <end position="158"/>
    </location>
</feature>
<dbReference type="Gene3D" id="3.30.750.24">
    <property type="entry name" value="STAS domain"/>
    <property type="match status" value="1"/>
</dbReference>
<dbReference type="RefSeq" id="WP_269316207.1">
    <property type="nucleotide sequence ID" value="NZ_CP098251.1"/>
</dbReference>
<protein>
    <submittedName>
        <fullName evidence="7">SulP family inorganic anion transporter</fullName>
    </submittedName>
</protein>
<feature type="transmembrane region" description="Helical" evidence="5">
    <location>
        <begin position="360"/>
        <end position="382"/>
    </location>
</feature>
<keyword evidence="4 5" id="KW-0472">Membrane</keyword>
<feature type="transmembrane region" description="Helical" evidence="5">
    <location>
        <begin position="210"/>
        <end position="227"/>
    </location>
</feature>
<dbReference type="SUPFAM" id="SSF52091">
    <property type="entry name" value="SpoIIaa-like"/>
    <property type="match status" value="1"/>
</dbReference>
<dbReference type="PROSITE" id="PS50801">
    <property type="entry name" value="STAS"/>
    <property type="match status" value="1"/>
</dbReference>
<dbReference type="InterPro" id="IPR001902">
    <property type="entry name" value="SLC26A/SulP_fam"/>
</dbReference>
<evidence type="ECO:0000256" key="3">
    <source>
        <dbReference type="ARBA" id="ARBA00022989"/>
    </source>
</evidence>
<dbReference type="InterPro" id="IPR011547">
    <property type="entry name" value="SLC26A/SulP_dom"/>
</dbReference>
<dbReference type="InterPro" id="IPR002645">
    <property type="entry name" value="STAS_dom"/>
</dbReference>